<evidence type="ECO:0000313" key="4">
    <source>
        <dbReference type="Proteomes" id="UP000001555"/>
    </source>
</evidence>
<sequence length="91" mass="9651">MPALSLPPGCRRRAPRPRVHAPSPRALHSLIGDASGAAPVIPTSTIIEPCRVARDGHNNNGDNDGDSFTTGGLTVWGDHSSNVCWWKGLTE</sequence>
<dbReference type="EnsemblMetazoa" id="ISCW000414-RA">
    <property type="protein sequence ID" value="ISCW000414-PA"/>
    <property type="gene ID" value="ISCW000414"/>
</dbReference>
<dbReference type="VEuPathDB" id="VectorBase:ISCW000414"/>
<dbReference type="HOGENOM" id="CLU_2429496_0_0_1"/>
<dbReference type="AlphaFoldDB" id="B7P3J9"/>
<dbReference type="EMBL" id="DS629251">
    <property type="protein sequence ID" value="EEC01171.1"/>
    <property type="molecule type" value="Genomic_DNA"/>
</dbReference>
<feature type="compositionally biased region" description="Basic residues" evidence="1">
    <location>
        <begin position="10"/>
        <end position="19"/>
    </location>
</feature>
<dbReference type="Proteomes" id="UP000001555">
    <property type="component" value="Unassembled WGS sequence"/>
</dbReference>
<reference evidence="3" key="2">
    <citation type="submission" date="2020-05" db="UniProtKB">
        <authorList>
            <consortium name="EnsemblMetazoa"/>
        </authorList>
    </citation>
    <scope>IDENTIFICATION</scope>
    <source>
        <strain evidence="3">wikel</strain>
    </source>
</reference>
<dbReference type="PaxDb" id="6945-B7P3J9"/>
<organism>
    <name type="scientific">Ixodes scapularis</name>
    <name type="common">Black-legged tick</name>
    <name type="synonym">Deer tick</name>
    <dbReference type="NCBI Taxonomy" id="6945"/>
    <lineage>
        <taxon>Eukaryota</taxon>
        <taxon>Metazoa</taxon>
        <taxon>Ecdysozoa</taxon>
        <taxon>Arthropoda</taxon>
        <taxon>Chelicerata</taxon>
        <taxon>Arachnida</taxon>
        <taxon>Acari</taxon>
        <taxon>Parasitiformes</taxon>
        <taxon>Ixodida</taxon>
        <taxon>Ixodoidea</taxon>
        <taxon>Ixodidae</taxon>
        <taxon>Ixodinae</taxon>
        <taxon>Ixodes</taxon>
    </lineage>
</organism>
<evidence type="ECO:0000256" key="1">
    <source>
        <dbReference type="SAM" id="MobiDB-lite"/>
    </source>
</evidence>
<protein>
    <submittedName>
        <fullName evidence="2 3">Uncharacterized protein</fullName>
    </submittedName>
</protein>
<reference evidence="2 4" key="1">
    <citation type="submission" date="2008-03" db="EMBL/GenBank/DDBJ databases">
        <title>Annotation of Ixodes scapularis.</title>
        <authorList>
            <consortium name="Ixodes scapularis Genome Project Consortium"/>
            <person name="Caler E."/>
            <person name="Hannick L.I."/>
            <person name="Bidwell S."/>
            <person name="Joardar V."/>
            <person name="Thiagarajan M."/>
            <person name="Amedeo P."/>
            <person name="Galinsky K.J."/>
            <person name="Schobel S."/>
            <person name="Inman J."/>
            <person name="Hostetler J."/>
            <person name="Miller J."/>
            <person name="Hammond M."/>
            <person name="Megy K."/>
            <person name="Lawson D."/>
            <person name="Kodira C."/>
            <person name="Sutton G."/>
            <person name="Meyer J."/>
            <person name="Hill C.A."/>
            <person name="Birren B."/>
            <person name="Nene V."/>
            <person name="Collins F."/>
            <person name="Alarcon-Chaidez F."/>
            <person name="Wikel S."/>
            <person name="Strausberg R."/>
        </authorList>
    </citation>
    <scope>NUCLEOTIDE SEQUENCE [LARGE SCALE GENOMIC DNA]</scope>
    <source>
        <strain evidence="4">Wikel</strain>
        <strain evidence="2">Wikel colony</strain>
    </source>
</reference>
<dbReference type="EMBL" id="ABJB010447256">
    <property type="status" value="NOT_ANNOTATED_CDS"/>
    <property type="molecule type" value="Genomic_DNA"/>
</dbReference>
<dbReference type="VEuPathDB" id="VectorBase:ISCI000414"/>
<keyword evidence="4" id="KW-1185">Reference proteome</keyword>
<evidence type="ECO:0000313" key="3">
    <source>
        <dbReference type="EnsemblMetazoa" id="ISCW000414-PA"/>
    </source>
</evidence>
<name>B7P3J9_IXOSC</name>
<accession>B7P3J9</accession>
<feature type="region of interest" description="Disordered" evidence="1">
    <location>
        <begin position="1"/>
        <end position="25"/>
    </location>
</feature>
<dbReference type="EMBL" id="ABJB010722630">
    <property type="status" value="NOT_ANNOTATED_CDS"/>
    <property type="molecule type" value="Genomic_DNA"/>
</dbReference>
<gene>
    <name evidence="2" type="ORF">IscW_ISCW000414</name>
</gene>
<dbReference type="InParanoid" id="B7P3J9"/>
<dbReference type="EMBL" id="ABJB010901490">
    <property type="status" value="NOT_ANNOTATED_CDS"/>
    <property type="molecule type" value="Genomic_DNA"/>
</dbReference>
<proteinExistence type="predicted"/>
<evidence type="ECO:0000313" key="2">
    <source>
        <dbReference type="EMBL" id="EEC01171.1"/>
    </source>
</evidence>
<dbReference type="EMBL" id="ABJB010458000">
    <property type="status" value="NOT_ANNOTATED_CDS"/>
    <property type="molecule type" value="Genomic_DNA"/>
</dbReference>